<organism evidence="4 5">
    <name type="scientific">Phaeomoniella chlamydospora</name>
    <name type="common">Phaeoacremonium chlamydosporum</name>
    <dbReference type="NCBI Taxonomy" id="158046"/>
    <lineage>
        <taxon>Eukaryota</taxon>
        <taxon>Fungi</taxon>
        <taxon>Dikarya</taxon>
        <taxon>Ascomycota</taxon>
        <taxon>Pezizomycotina</taxon>
        <taxon>Eurotiomycetes</taxon>
        <taxon>Chaetothyriomycetidae</taxon>
        <taxon>Phaeomoniellales</taxon>
        <taxon>Phaeomoniellaceae</taxon>
        <taxon>Phaeomoniella</taxon>
    </lineage>
</organism>
<sequence length="526" mass="58964">MARRPRAAAQAAAASLKVPIPTADDVSDEEMVDAPNSDAATPAEDPVEDEQDGEEGEDDGGDDNEETGPRDSDGPSRSMTPRGPGRPSIPRKRRFGRPPKNRQQVDDDDDAQDTRSETATPRRRGRGRGGGRWGKARNGPYHTTQVPIDKDGNMMDVIDDEVALPDDPEGETKVDKLGYLKGGREYRVRTFTILGRGERLYMLSTEPARCIGFRDSYLFFQKHRVLHKIIIDEDAKRDLIDRELIPHSYKGRAIGVVTARSVFREFGARIIIGGRHVNDDYNASAAREKGEVEGEIAVPEDRLPLPGEPYNRNQYVAWHGASAVYHTGTPSVPLVNGKPAEGKKRRILVTGDNWMLEHAREASRFNSTLAAVRRENNQGIYDIHTNSIQYPKIIQPTHARWEPVENEDDVSSETHQNGAVNGTVIETQESKVFPTLKPFYPRNFMIHDVYLETAPDTDANFPYEPYLDLSADLSAVPQDVIDELPEECQITFAEARDAKFAYRSKWGTERDDGQRAEFLPTTVWFP</sequence>
<reference evidence="4 5" key="1">
    <citation type="submission" date="2015-05" db="EMBL/GenBank/DDBJ databases">
        <title>Distinctive expansion of gene families associated with plant cell wall degradation and secondary metabolism in the genomes of grapevine trunk pathogens.</title>
        <authorList>
            <person name="Lawrence D.P."/>
            <person name="Travadon R."/>
            <person name="Rolshausen P.E."/>
            <person name="Baumgartner K."/>
        </authorList>
    </citation>
    <scope>NUCLEOTIDE SEQUENCE [LARGE SCALE GENOMIC DNA]</scope>
    <source>
        <strain evidence="4">UCRPC4</strain>
    </source>
</reference>
<keyword evidence="1" id="KW-0805">Transcription regulation</keyword>
<feature type="region of interest" description="Disordered" evidence="3">
    <location>
        <begin position="1"/>
        <end position="151"/>
    </location>
</feature>
<accession>A0A0G2E1S5</accession>
<dbReference type="PANTHER" id="PTHR22597:SF3">
    <property type="entry name" value="CHROMATIN STRUCTURE-REMODELING COMPLEX SUBUNIT RSC7"/>
    <property type="match status" value="1"/>
</dbReference>
<dbReference type="GO" id="GO:0016586">
    <property type="term" value="C:RSC-type complex"/>
    <property type="evidence" value="ECO:0007669"/>
    <property type="project" value="EnsemblFungi"/>
</dbReference>
<dbReference type="GO" id="GO:0031490">
    <property type="term" value="F:chromatin DNA binding"/>
    <property type="evidence" value="ECO:0007669"/>
    <property type="project" value="TreeGrafter"/>
</dbReference>
<evidence type="ECO:0000313" key="4">
    <source>
        <dbReference type="EMBL" id="KKY17002.1"/>
    </source>
</evidence>
<proteinExistence type="predicted"/>
<evidence type="ECO:0000313" key="5">
    <source>
        <dbReference type="Proteomes" id="UP000053317"/>
    </source>
</evidence>
<gene>
    <name evidence="4" type="ORF">UCRPC4_g05726</name>
</gene>
<dbReference type="EMBL" id="LCWF01000150">
    <property type="protein sequence ID" value="KKY17002.1"/>
    <property type="molecule type" value="Genomic_DNA"/>
</dbReference>
<dbReference type="OrthoDB" id="5598844at2759"/>
<dbReference type="InterPro" id="IPR013933">
    <property type="entry name" value="CRC_Rsc7/Swp82"/>
</dbReference>
<evidence type="ECO:0000256" key="1">
    <source>
        <dbReference type="ARBA" id="ARBA00023015"/>
    </source>
</evidence>
<keyword evidence="2" id="KW-0804">Transcription</keyword>
<feature type="compositionally biased region" description="Basic residues" evidence="3">
    <location>
        <begin position="89"/>
        <end position="100"/>
    </location>
</feature>
<keyword evidence="5" id="KW-1185">Reference proteome</keyword>
<dbReference type="AlphaFoldDB" id="A0A0G2E1S5"/>
<name>A0A0G2E1S5_PHACM</name>
<evidence type="ECO:0000256" key="2">
    <source>
        <dbReference type="ARBA" id="ARBA00023163"/>
    </source>
</evidence>
<evidence type="ECO:0000256" key="3">
    <source>
        <dbReference type="SAM" id="MobiDB-lite"/>
    </source>
</evidence>
<comment type="caution">
    <text evidence="4">The sequence shown here is derived from an EMBL/GenBank/DDBJ whole genome shotgun (WGS) entry which is preliminary data.</text>
</comment>
<protein>
    <submittedName>
        <fullName evidence="4">Putative nuclear localization protein</fullName>
    </submittedName>
</protein>
<feature type="compositionally biased region" description="Acidic residues" evidence="3">
    <location>
        <begin position="45"/>
        <end position="66"/>
    </location>
</feature>
<reference evidence="4 5" key="2">
    <citation type="submission" date="2015-05" db="EMBL/GenBank/DDBJ databases">
        <authorList>
            <person name="Morales-Cruz A."/>
            <person name="Amrine K.C."/>
            <person name="Cantu D."/>
        </authorList>
    </citation>
    <scope>NUCLEOTIDE SEQUENCE [LARGE SCALE GENOMIC DNA]</scope>
    <source>
        <strain evidence="4">UCRPC4</strain>
    </source>
</reference>
<dbReference type="Pfam" id="PF08624">
    <property type="entry name" value="CRC_subunit"/>
    <property type="match status" value="1"/>
</dbReference>
<dbReference type="Proteomes" id="UP000053317">
    <property type="component" value="Unassembled WGS sequence"/>
</dbReference>
<dbReference type="PANTHER" id="PTHR22597">
    <property type="entry name" value="POLYCOMB GROUP PROTEIN"/>
    <property type="match status" value="1"/>
</dbReference>